<name>A0A226ESU4_FOLCA</name>
<dbReference type="InterPro" id="IPR011041">
    <property type="entry name" value="Quinoprot_gluc/sorb_DH_b-prop"/>
</dbReference>
<dbReference type="OrthoDB" id="507128at2759"/>
<feature type="domain" description="Pyrroloquinoline quinone-dependent pyranose dehydrogenase beta-propeller" evidence="2">
    <location>
        <begin position="40"/>
        <end position="427"/>
    </location>
</feature>
<dbReference type="InterPro" id="IPR054539">
    <property type="entry name" value="Beta-prop_PDH"/>
</dbReference>
<keyword evidence="4" id="KW-1185">Reference proteome</keyword>
<dbReference type="EMBL" id="LNIX01000002">
    <property type="protein sequence ID" value="OXA60705.1"/>
    <property type="molecule type" value="Genomic_DNA"/>
</dbReference>
<dbReference type="SUPFAM" id="SSF50952">
    <property type="entry name" value="Soluble quinoprotein glucose dehydrogenase"/>
    <property type="match status" value="1"/>
</dbReference>
<evidence type="ECO:0000313" key="3">
    <source>
        <dbReference type="EMBL" id="OXA60705.1"/>
    </source>
</evidence>
<keyword evidence="1" id="KW-0472">Membrane</keyword>
<gene>
    <name evidence="3" type="ORF">Fcan01_04709</name>
</gene>
<protein>
    <submittedName>
        <fullName evidence="3">L-sorbosone dehydrogenase</fullName>
    </submittedName>
</protein>
<evidence type="ECO:0000256" key="1">
    <source>
        <dbReference type="SAM" id="Phobius"/>
    </source>
</evidence>
<comment type="caution">
    <text evidence="3">The sequence shown here is derived from an EMBL/GenBank/DDBJ whole genome shotgun (WGS) entry which is preliminary data.</text>
</comment>
<feature type="transmembrane region" description="Helical" evidence="1">
    <location>
        <begin position="12"/>
        <end position="32"/>
    </location>
</feature>
<reference evidence="3 4" key="1">
    <citation type="submission" date="2015-12" db="EMBL/GenBank/DDBJ databases">
        <title>The genome of Folsomia candida.</title>
        <authorList>
            <person name="Faddeeva A."/>
            <person name="Derks M.F."/>
            <person name="Anvar Y."/>
            <person name="Smit S."/>
            <person name="Van Straalen N."/>
            <person name="Roelofs D."/>
        </authorList>
    </citation>
    <scope>NUCLEOTIDE SEQUENCE [LARGE SCALE GENOMIC DNA]</scope>
    <source>
        <strain evidence="3 4">VU population</strain>
        <tissue evidence="3">Whole body</tissue>
    </source>
</reference>
<dbReference type="InterPro" id="IPR011042">
    <property type="entry name" value="6-blade_b-propeller_TolB-like"/>
</dbReference>
<evidence type="ECO:0000313" key="4">
    <source>
        <dbReference type="Proteomes" id="UP000198287"/>
    </source>
</evidence>
<dbReference type="AlphaFoldDB" id="A0A226ESU4"/>
<dbReference type="Gene3D" id="2.120.10.30">
    <property type="entry name" value="TolB, C-terminal domain"/>
    <property type="match status" value="1"/>
</dbReference>
<dbReference type="Proteomes" id="UP000198287">
    <property type="component" value="Unassembled WGS sequence"/>
</dbReference>
<organism evidence="3 4">
    <name type="scientific">Folsomia candida</name>
    <name type="common">Springtail</name>
    <dbReference type="NCBI Taxonomy" id="158441"/>
    <lineage>
        <taxon>Eukaryota</taxon>
        <taxon>Metazoa</taxon>
        <taxon>Ecdysozoa</taxon>
        <taxon>Arthropoda</taxon>
        <taxon>Hexapoda</taxon>
        <taxon>Collembola</taxon>
        <taxon>Entomobryomorpha</taxon>
        <taxon>Isotomoidea</taxon>
        <taxon>Isotomidae</taxon>
        <taxon>Proisotominae</taxon>
        <taxon>Folsomia</taxon>
    </lineage>
</organism>
<keyword evidence="1" id="KW-1133">Transmembrane helix</keyword>
<proteinExistence type="predicted"/>
<dbReference type="Pfam" id="PF22807">
    <property type="entry name" value="TrAA12"/>
    <property type="match status" value="1"/>
</dbReference>
<sequence length="443" mass="48817">MNLFLNIPTFKGLVPFPLFFLCITYSIAGFVADPPFYAQTYVGDTIPLPRQLEVDPFGDIIVSTRDQTSKIFLLYEIPNNGSVEVVQLLLLDAPNSKFGHGIAYHSGLLYVSNSTHILRWPYTPGARVPLQFDDGVVVVGGIPGEGIPGVAHFTRTMVFDAEGRLYVSIGSGTDLDDGFVPDRAVIKRFSNLSQVPINYQDGEIFATGARNEVGLTFDPLNRLWGVENSANLLNRTDLGNNTWIGNPAEELNLFDGEVGSHYGYPHCFSTYDLPGWTPNTQLLFDPFLDNDSVYNDAWCGNVTNNRPPALALPAHTAPLELKFYQDRVNCGISGAFPCSMIYSVFATFHSGSFLGQPTPLGNRVGLIRFNTLTMMPTGQIDETIVYEEHLDSNNACVPDCFRPVGLAFDTKGHLLVSTDYGNKIIKVTYGQPPPPISKWTIKE</sequence>
<keyword evidence="1" id="KW-0812">Transmembrane</keyword>
<accession>A0A226ESU4</accession>
<evidence type="ECO:0000259" key="2">
    <source>
        <dbReference type="Pfam" id="PF22807"/>
    </source>
</evidence>